<dbReference type="InterPro" id="IPR033469">
    <property type="entry name" value="CYTH-like_dom_sf"/>
</dbReference>
<name>A0ABY8WUU0_9BACT</name>
<dbReference type="RefSeq" id="WP_376753652.1">
    <property type="nucleotide sequence ID" value="NZ_CP124550.1"/>
</dbReference>
<reference evidence="2 3" key="1">
    <citation type="journal article" date="2023" name="Cell">
        <title>Genetic manipulation of Patescibacteria provides mechanistic insights into microbial dark matter and the epibiotic lifestyle.</title>
        <authorList>
            <person name="Wang Y."/>
            <person name="Gallagher L.A."/>
            <person name="Andrade P.A."/>
            <person name="Liu A."/>
            <person name="Humphreys I.R."/>
            <person name="Turkarslan S."/>
            <person name="Cutler K.J."/>
            <person name="Arrieta-Ortiz M.L."/>
            <person name="Li Y."/>
            <person name="Radey M.C."/>
            <person name="McLean J.S."/>
            <person name="Cong Q."/>
            <person name="Baker D."/>
            <person name="Baliga N.S."/>
            <person name="Peterson S.B."/>
            <person name="Mougous J.D."/>
        </authorList>
    </citation>
    <scope>NUCLEOTIDE SEQUENCE [LARGE SCALE GENOMIC DNA]</scope>
    <source>
        <strain evidence="2 3">ML1</strain>
    </source>
</reference>
<dbReference type="SUPFAM" id="SSF55154">
    <property type="entry name" value="CYTH-like phosphatases"/>
    <property type="match status" value="1"/>
</dbReference>
<dbReference type="Proteomes" id="UP001177295">
    <property type="component" value="Chromosome"/>
</dbReference>
<dbReference type="NCBIfam" id="TIGR00318">
    <property type="entry name" value="cyaB"/>
    <property type="match status" value="1"/>
</dbReference>
<dbReference type="Pfam" id="PF01928">
    <property type="entry name" value="CYTH"/>
    <property type="match status" value="1"/>
</dbReference>
<dbReference type="InterPro" id="IPR008173">
    <property type="entry name" value="Adenylyl_cyclase_CyaB"/>
</dbReference>
<protein>
    <submittedName>
        <fullName evidence="2">Class IV adenylate cyclase</fullName>
    </submittedName>
</protein>
<dbReference type="PANTHER" id="PTHR21028:SF2">
    <property type="entry name" value="CYTH DOMAIN-CONTAINING PROTEIN"/>
    <property type="match status" value="1"/>
</dbReference>
<evidence type="ECO:0000259" key="1">
    <source>
        <dbReference type="PROSITE" id="PS51707"/>
    </source>
</evidence>
<evidence type="ECO:0000313" key="2">
    <source>
        <dbReference type="EMBL" id="WIO46105.1"/>
    </source>
</evidence>
<proteinExistence type="predicted"/>
<dbReference type="EMBL" id="CP124550">
    <property type="protein sequence ID" value="WIO46105.1"/>
    <property type="molecule type" value="Genomic_DNA"/>
</dbReference>
<accession>A0ABY8WUU0</accession>
<dbReference type="Gene3D" id="2.40.320.10">
    <property type="entry name" value="Hypothetical Protein Pfu-838710-001"/>
    <property type="match status" value="1"/>
</dbReference>
<gene>
    <name evidence="2" type="primary">cyaB</name>
    <name evidence="2" type="ORF">SEML1_0484</name>
</gene>
<feature type="domain" description="CYTH" evidence="1">
    <location>
        <begin position="5"/>
        <end position="187"/>
    </location>
</feature>
<keyword evidence="3" id="KW-1185">Reference proteome</keyword>
<dbReference type="PANTHER" id="PTHR21028">
    <property type="entry name" value="SI:CH211-156B7.4"/>
    <property type="match status" value="1"/>
</dbReference>
<dbReference type="PROSITE" id="PS51707">
    <property type="entry name" value="CYTH"/>
    <property type="match status" value="1"/>
</dbReference>
<evidence type="ECO:0000313" key="3">
    <source>
        <dbReference type="Proteomes" id="UP001177295"/>
    </source>
</evidence>
<dbReference type="SMART" id="SM01118">
    <property type="entry name" value="CYTH"/>
    <property type="match status" value="1"/>
</dbReference>
<sequence>MTKPLIEVERKRTFTGNVDTFIATLRAHGFTQANQLHENDTYYSRSDVDFMQTVECLRVRERDGFAEVTYKPATSHATSTNDGVIMKPETNLSIAPNDTATAKQLLVNLGMIELVTVTKFRRTFTSATYPSAVIAIDEIMDVGTFIETEVTLADKAAALRTINKLERSLGVDVFPLATKPYRDMCMEA</sequence>
<dbReference type="CDD" id="cd07890">
    <property type="entry name" value="CYTH-like_AC_IV-like"/>
    <property type="match status" value="1"/>
</dbReference>
<organism evidence="2 3">
    <name type="scientific">Candidatus Southlakia epibionticum</name>
    <dbReference type="NCBI Taxonomy" id="3043284"/>
    <lineage>
        <taxon>Bacteria</taxon>
        <taxon>Candidatus Saccharimonadota</taxon>
        <taxon>Candidatus Saccharimonadia</taxon>
        <taxon>Candidatus Saccharimonadales</taxon>
        <taxon>Candidatus Saccharimonadaceae</taxon>
        <taxon>Candidatus Southlakia</taxon>
    </lineage>
</organism>
<dbReference type="InterPro" id="IPR023577">
    <property type="entry name" value="CYTH_domain"/>
</dbReference>